<dbReference type="SUPFAM" id="SSF56176">
    <property type="entry name" value="FAD-binding/transporter-associated domain-like"/>
    <property type="match status" value="1"/>
</dbReference>
<comment type="cofactor">
    <cofactor evidence="1">
        <name>FAD</name>
        <dbReference type="ChEBI" id="CHEBI:57692"/>
    </cofactor>
</comment>
<sequence>MIYVASGEMAVALKLSSGTLIGPSSNFAQRWSTYHAPRYAVSVQPITDGDVAKIITYATRSQTPFLSTGGGHGFPTTLGRLHHGIHLDLSKFNRVSVDAEANTLTIGGGVRFRDILEPLGRAQKELRKFSNTRPSPRQVIDAKKAIGSSSCVGMVGATIGGGVSRLNGLHGMLVDSLLRVKLVTADGKVRRASNVENPDLFWALRGAGSNFGTILEATYRVYDETAPLTLVADFLFAPNASQSILQYFQSFGNDLPAKLSFIFYATYSSALGGQADDPHAEQSIIIVNAVYAGPQEEGKKYLRPLLDSTPIRSNLTMVPWSKVNSASFFGLESPNAPCPTNSIHNVYGGGVKEFDIPTFQTYYENLDQLLSSRPKELSGTSYSIELFPKQAVQAVPINSTAYPWRDITAHLLLVFSYANSTGKLDQEINAFARSARRNFTAASGFVEPQICVSYGHGDEDRATLYSAENLPRLRRLKAKWDPENAYRFTHPLIA</sequence>
<dbReference type="InterPro" id="IPR036318">
    <property type="entry name" value="FAD-bd_PCMH-like_sf"/>
</dbReference>
<evidence type="ECO:0000256" key="1">
    <source>
        <dbReference type="ARBA" id="ARBA00001974"/>
    </source>
</evidence>
<evidence type="ECO:0000313" key="8">
    <source>
        <dbReference type="Proteomes" id="UP001280581"/>
    </source>
</evidence>
<dbReference type="InterPro" id="IPR050416">
    <property type="entry name" value="FAD-linked_Oxidoreductase"/>
</dbReference>
<evidence type="ECO:0000256" key="3">
    <source>
        <dbReference type="ARBA" id="ARBA00022630"/>
    </source>
</evidence>
<dbReference type="PROSITE" id="PS51387">
    <property type="entry name" value="FAD_PCMH"/>
    <property type="match status" value="1"/>
</dbReference>
<evidence type="ECO:0000256" key="5">
    <source>
        <dbReference type="ARBA" id="ARBA00023002"/>
    </source>
</evidence>
<comment type="caution">
    <text evidence="7">The sequence shown here is derived from an EMBL/GenBank/DDBJ whole genome shotgun (WGS) entry which is preliminary data.</text>
</comment>
<dbReference type="PANTHER" id="PTHR42973">
    <property type="entry name" value="BINDING OXIDOREDUCTASE, PUTATIVE (AFU_ORTHOLOGUE AFUA_1G17690)-RELATED"/>
    <property type="match status" value="1"/>
</dbReference>
<reference evidence="7 8" key="1">
    <citation type="submission" date="2021-02" db="EMBL/GenBank/DDBJ databases">
        <title>Genome assembly of Pseudopithomyces chartarum.</title>
        <authorList>
            <person name="Jauregui R."/>
            <person name="Singh J."/>
            <person name="Voisey C."/>
        </authorList>
    </citation>
    <scope>NUCLEOTIDE SEQUENCE [LARGE SCALE GENOMIC DNA]</scope>
    <source>
        <strain evidence="7 8">AGR01</strain>
    </source>
</reference>
<comment type="similarity">
    <text evidence="2">Belongs to the oxygen-dependent FAD-linked oxidoreductase family.</text>
</comment>
<proteinExistence type="inferred from homology"/>
<evidence type="ECO:0000256" key="4">
    <source>
        <dbReference type="ARBA" id="ARBA00022827"/>
    </source>
</evidence>
<keyword evidence="4" id="KW-0274">FAD</keyword>
<gene>
    <name evidence="7" type="ORF">GRF29_28g256324</name>
</gene>
<evidence type="ECO:0000313" key="7">
    <source>
        <dbReference type="EMBL" id="KAK3213541.1"/>
    </source>
</evidence>
<dbReference type="AlphaFoldDB" id="A0AAN6M3D0"/>
<evidence type="ECO:0000259" key="6">
    <source>
        <dbReference type="PROSITE" id="PS51387"/>
    </source>
</evidence>
<dbReference type="InterPro" id="IPR016166">
    <property type="entry name" value="FAD-bd_PCMH"/>
</dbReference>
<name>A0AAN6M3D0_9PLEO</name>
<dbReference type="EMBL" id="WVTA01000004">
    <property type="protein sequence ID" value="KAK3213541.1"/>
    <property type="molecule type" value="Genomic_DNA"/>
</dbReference>
<accession>A0AAN6M3D0</accession>
<dbReference type="GO" id="GO:0071949">
    <property type="term" value="F:FAD binding"/>
    <property type="evidence" value="ECO:0007669"/>
    <property type="project" value="InterPro"/>
</dbReference>
<dbReference type="Proteomes" id="UP001280581">
    <property type="component" value="Unassembled WGS sequence"/>
</dbReference>
<protein>
    <recommendedName>
        <fullName evidence="6">FAD-binding PCMH-type domain-containing protein</fullName>
    </recommendedName>
</protein>
<keyword evidence="3" id="KW-0285">Flavoprotein</keyword>
<evidence type="ECO:0000256" key="2">
    <source>
        <dbReference type="ARBA" id="ARBA00005466"/>
    </source>
</evidence>
<organism evidence="7 8">
    <name type="scientific">Pseudopithomyces chartarum</name>
    <dbReference type="NCBI Taxonomy" id="1892770"/>
    <lineage>
        <taxon>Eukaryota</taxon>
        <taxon>Fungi</taxon>
        <taxon>Dikarya</taxon>
        <taxon>Ascomycota</taxon>
        <taxon>Pezizomycotina</taxon>
        <taxon>Dothideomycetes</taxon>
        <taxon>Pleosporomycetidae</taxon>
        <taxon>Pleosporales</taxon>
        <taxon>Massarineae</taxon>
        <taxon>Didymosphaeriaceae</taxon>
        <taxon>Pseudopithomyces</taxon>
    </lineage>
</organism>
<keyword evidence="5" id="KW-0560">Oxidoreductase</keyword>
<dbReference type="PANTHER" id="PTHR42973:SF9">
    <property type="entry name" value="FAD-BINDING PCMH-TYPE DOMAIN-CONTAINING PROTEIN-RELATED"/>
    <property type="match status" value="1"/>
</dbReference>
<dbReference type="InterPro" id="IPR016169">
    <property type="entry name" value="FAD-bd_PCMH_sub2"/>
</dbReference>
<dbReference type="Pfam" id="PF08031">
    <property type="entry name" value="BBE"/>
    <property type="match status" value="1"/>
</dbReference>
<dbReference type="InterPro" id="IPR012951">
    <property type="entry name" value="BBE"/>
</dbReference>
<feature type="domain" description="FAD-binding PCMH-type" evidence="6">
    <location>
        <begin position="34"/>
        <end position="224"/>
    </location>
</feature>
<dbReference type="Pfam" id="PF01565">
    <property type="entry name" value="FAD_binding_4"/>
    <property type="match status" value="1"/>
</dbReference>
<dbReference type="InterPro" id="IPR006094">
    <property type="entry name" value="Oxid_FAD_bind_N"/>
</dbReference>
<keyword evidence="8" id="KW-1185">Reference proteome</keyword>
<dbReference type="Gene3D" id="3.30.465.10">
    <property type="match status" value="1"/>
</dbReference>
<dbReference type="Gene3D" id="3.40.462.20">
    <property type="match status" value="1"/>
</dbReference>
<dbReference type="GO" id="GO:0016491">
    <property type="term" value="F:oxidoreductase activity"/>
    <property type="evidence" value="ECO:0007669"/>
    <property type="project" value="UniProtKB-KW"/>
</dbReference>